<feature type="modified residue" description="Phosphohistidine" evidence="1">
    <location>
        <position position="81"/>
    </location>
</feature>
<proteinExistence type="predicted"/>
<protein>
    <submittedName>
        <fullName evidence="3">Hpt domain-containing protein</fullName>
    </submittedName>
</protein>
<organism evidence="3 4">
    <name type="scientific">Actinoplanes xinjiangensis</name>
    <dbReference type="NCBI Taxonomy" id="512350"/>
    <lineage>
        <taxon>Bacteria</taxon>
        <taxon>Bacillati</taxon>
        <taxon>Actinomycetota</taxon>
        <taxon>Actinomycetes</taxon>
        <taxon>Micromonosporales</taxon>
        <taxon>Micromonosporaceae</taxon>
        <taxon>Actinoplanes</taxon>
    </lineage>
</organism>
<feature type="domain" description="HPt" evidence="2">
    <location>
        <begin position="42"/>
        <end position="135"/>
    </location>
</feature>
<dbReference type="InterPro" id="IPR036641">
    <property type="entry name" value="HPT_dom_sf"/>
</dbReference>
<dbReference type="InterPro" id="IPR008207">
    <property type="entry name" value="Sig_transdc_His_kin_Hpt_dom"/>
</dbReference>
<evidence type="ECO:0000313" key="4">
    <source>
        <dbReference type="Proteomes" id="UP000245697"/>
    </source>
</evidence>
<dbReference type="SUPFAM" id="SSF47226">
    <property type="entry name" value="Histidine-containing phosphotransfer domain, HPT domain"/>
    <property type="match status" value="1"/>
</dbReference>
<keyword evidence="1" id="KW-0597">Phosphoprotein</keyword>
<accession>A0A316F919</accession>
<keyword evidence="4" id="KW-1185">Reference proteome</keyword>
<evidence type="ECO:0000313" key="3">
    <source>
        <dbReference type="EMBL" id="PWK42780.1"/>
    </source>
</evidence>
<dbReference type="Pfam" id="PF01627">
    <property type="entry name" value="Hpt"/>
    <property type="match status" value="1"/>
</dbReference>
<name>A0A316F919_9ACTN</name>
<dbReference type="EMBL" id="QGGR01000014">
    <property type="protein sequence ID" value="PWK42780.1"/>
    <property type="molecule type" value="Genomic_DNA"/>
</dbReference>
<dbReference type="PROSITE" id="PS50894">
    <property type="entry name" value="HPT"/>
    <property type="match status" value="1"/>
</dbReference>
<comment type="caution">
    <text evidence="3">The sequence shown here is derived from an EMBL/GenBank/DDBJ whole genome shotgun (WGS) entry which is preliminary data.</text>
</comment>
<sequence>MAAGRAHHGRMETATQPEDLARVAGVRARLADLVEPAPSPAEVALVLRLLRSFAAKAPLAADELVRLMHAGDPGPVRDHAHSLKGSAANIGAVELAELCSQVEDAARGGVVTGPGRIADRLLAVTGGTVRAVRALTLEYERLV</sequence>
<dbReference type="Proteomes" id="UP000245697">
    <property type="component" value="Unassembled WGS sequence"/>
</dbReference>
<evidence type="ECO:0000256" key="1">
    <source>
        <dbReference type="PROSITE-ProRule" id="PRU00110"/>
    </source>
</evidence>
<evidence type="ECO:0000259" key="2">
    <source>
        <dbReference type="PROSITE" id="PS50894"/>
    </source>
</evidence>
<dbReference type="AlphaFoldDB" id="A0A316F919"/>
<dbReference type="CDD" id="cd00088">
    <property type="entry name" value="HPT"/>
    <property type="match status" value="1"/>
</dbReference>
<reference evidence="3 4" key="1">
    <citation type="submission" date="2018-05" db="EMBL/GenBank/DDBJ databases">
        <title>Genomic Encyclopedia of Archaeal and Bacterial Type Strains, Phase II (KMG-II): from individual species to whole genera.</title>
        <authorList>
            <person name="Goeker M."/>
        </authorList>
    </citation>
    <scope>NUCLEOTIDE SEQUENCE [LARGE SCALE GENOMIC DNA]</scope>
    <source>
        <strain evidence="3 4">DSM 45184</strain>
    </source>
</reference>
<dbReference type="GO" id="GO:0000160">
    <property type="term" value="P:phosphorelay signal transduction system"/>
    <property type="evidence" value="ECO:0007669"/>
    <property type="project" value="InterPro"/>
</dbReference>
<gene>
    <name evidence="3" type="ORF">BC793_114224</name>
</gene>
<dbReference type="Gene3D" id="1.20.120.160">
    <property type="entry name" value="HPT domain"/>
    <property type="match status" value="1"/>
</dbReference>